<protein>
    <submittedName>
        <fullName evidence="2">Uncharacterized protein</fullName>
    </submittedName>
</protein>
<dbReference type="AlphaFoldDB" id="A0AAV2JB74"/>
<evidence type="ECO:0000256" key="1">
    <source>
        <dbReference type="SAM" id="MobiDB-lite"/>
    </source>
</evidence>
<evidence type="ECO:0000313" key="2">
    <source>
        <dbReference type="EMBL" id="CAL1574843.1"/>
    </source>
</evidence>
<keyword evidence="3" id="KW-1185">Reference proteome</keyword>
<evidence type="ECO:0000313" key="3">
    <source>
        <dbReference type="Proteomes" id="UP001497482"/>
    </source>
</evidence>
<feature type="region of interest" description="Disordered" evidence="1">
    <location>
        <begin position="47"/>
        <end position="78"/>
    </location>
</feature>
<sequence>MGRSITEVYQTEVQVSPCKHIQARKHHFPPPPPPSRTRAIPQTVLTKLGTQGERPTTPSISTQHSNMDLYERPDQGMSGTALPSLYQYIGQDTDEISFEVNDVFEPAQRR</sequence>
<gene>
    <name evidence="2" type="ORF">KC01_LOCUS6519</name>
</gene>
<proteinExistence type="predicted"/>
<name>A0AAV2JB74_KNICA</name>
<dbReference type="EMBL" id="OZ035834">
    <property type="protein sequence ID" value="CAL1574843.1"/>
    <property type="molecule type" value="Genomic_DNA"/>
</dbReference>
<accession>A0AAV2JB74</accession>
<organism evidence="2 3">
    <name type="scientific">Knipowitschia caucasica</name>
    <name type="common">Caucasian dwarf goby</name>
    <name type="synonym">Pomatoschistus caucasicus</name>
    <dbReference type="NCBI Taxonomy" id="637954"/>
    <lineage>
        <taxon>Eukaryota</taxon>
        <taxon>Metazoa</taxon>
        <taxon>Chordata</taxon>
        <taxon>Craniata</taxon>
        <taxon>Vertebrata</taxon>
        <taxon>Euteleostomi</taxon>
        <taxon>Actinopterygii</taxon>
        <taxon>Neopterygii</taxon>
        <taxon>Teleostei</taxon>
        <taxon>Neoteleostei</taxon>
        <taxon>Acanthomorphata</taxon>
        <taxon>Gobiaria</taxon>
        <taxon>Gobiiformes</taxon>
        <taxon>Gobioidei</taxon>
        <taxon>Gobiidae</taxon>
        <taxon>Gobiinae</taxon>
        <taxon>Knipowitschia</taxon>
    </lineage>
</organism>
<dbReference type="Proteomes" id="UP001497482">
    <property type="component" value="Chromosome 12"/>
</dbReference>
<feature type="compositionally biased region" description="Polar residues" evidence="1">
    <location>
        <begin position="47"/>
        <end position="66"/>
    </location>
</feature>
<reference evidence="2 3" key="1">
    <citation type="submission" date="2024-04" db="EMBL/GenBank/DDBJ databases">
        <authorList>
            <person name="Waldvogel A.-M."/>
            <person name="Schoenle A."/>
        </authorList>
    </citation>
    <scope>NUCLEOTIDE SEQUENCE [LARGE SCALE GENOMIC DNA]</scope>
</reference>